<dbReference type="EMBL" id="CP000699">
    <property type="protein sequence ID" value="ABQ67899.1"/>
    <property type="molecule type" value="Genomic_DNA"/>
</dbReference>
<dbReference type="InterPro" id="IPR037069">
    <property type="entry name" value="AcylCoA_DH/ox_N_sf"/>
</dbReference>
<dbReference type="SUPFAM" id="SSF47203">
    <property type="entry name" value="Acyl-CoA dehydrogenase C-terminal domain-like"/>
    <property type="match status" value="1"/>
</dbReference>
<evidence type="ECO:0000313" key="5">
    <source>
        <dbReference type="EMBL" id="ABQ67899.1"/>
    </source>
</evidence>
<dbReference type="InterPro" id="IPR036250">
    <property type="entry name" value="AcylCo_DH-like_C"/>
</dbReference>
<evidence type="ECO:0000256" key="1">
    <source>
        <dbReference type="ARBA" id="ARBA00023002"/>
    </source>
</evidence>
<proteinExistence type="inferred from homology"/>
<keyword evidence="1" id="KW-0560">Oxidoreductase</keyword>
<protein>
    <submittedName>
        <fullName evidence="5">Acyl-CoA dehydrogenase, type 2, C-terminal domain</fullName>
    </submittedName>
</protein>
<dbReference type="GO" id="GO:0005737">
    <property type="term" value="C:cytoplasm"/>
    <property type="evidence" value="ECO:0007669"/>
    <property type="project" value="TreeGrafter"/>
</dbReference>
<dbReference type="GO" id="GO:0016712">
    <property type="term" value="F:oxidoreductase activity, acting on paired donors, with incorporation or reduction of molecular oxygen, reduced flavin or flavoprotein as one donor, and incorporation of one atom of oxygen"/>
    <property type="evidence" value="ECO:0007669"/>
    <property type="project" value="TreeGrafter"/>
</dbReference>
<dbReference type="GO" id="GO:0003995">
    <property type="term" value="F:acyl-CoA dehydrogenase activity"/>
    <property type="evidence" value="ECO:0007669"/>
    <property type="project" value="TreeGrafter"/>
</dbReference>
<dbReference type="Gene3D" id="2.40.110.10">
    <property type="entry name" value="Butyryl-CoA Dehydrogenase, subunit A, domain 2"/>
    <property type="match status" value="1"/>
</dbReference>
<feature type="domain" description="Acyl-CoA dehydrogenase/oxidase N-terminal" evidence="3">
    <location>
        <begin position="29"/>
        <end position="113"/>
    </location>
</feature>
<dbReference type="Gene3D" id="1.20.140.10">
    <property type="entry name" value="Butyryl-CoA Dehydrogenase, subunit A, domain 3"/>
    <property type="match status" value="1"/>
</dbReference>
<accession>A0A9J9HAM9</accession>
<dbReference type="Pfam" id="PF08028">
    <property type="entry name" value="Acyl-CoA_dh_2"/>
    <property type="match status" value="1"/>
</dbReference>
<dbReference type="InterPro" id="IPR009100">
    <property type="entry name" value="AcylCoA_DH/oxidase_NM_dom_sf"/>
</dbReference>
<keyword evidence="6" id="KW-1185">Reference proteome</keyword>
<dbReference type="GO" id="GO:0033539">
    <property type="term" value="P:fatty acid beta-oxidation using acyl-CoA dehydrogenase"/>
    <property type="evidence" value="ECO:0007669"/>
    <property type="project" value="TreeGrafter"/>
</dbReference>
<reference evidence="5 6" key="1">
    <citation type="journal article" date="2010" name="J. Bacteriol.">
        <title>Genome sequence of the dioxin-mineralizing bacterium Sphingomonas wittichii RW1.</title>
        <authorList>
            <person name="Miller T.R."/>
            <person name="Delcher A.L."/>
            <person name="Salzberg S.L."/>
            <person name="Saunders E."/>
            <person name="Detter J.C."/>
            <person name="Halden R.U."/>
        </authorList>
    </citation>
    <scope>NUCLEOTIDE SEQUENCE [LARGE SCALE GENOMIC DNA]</scope>
    <source>
        <strain evidence="6">DSM 6014 / CCUG 31198 / JCM 15750 / NBRC 105917 / EY 4224 / RW1</strain>
    </source>
</reference>
<dbReference type="InterPro" id="IPR013107">
    <property type="entry name" value="Acyl-CoA_DH_C"/>
</dbReference>
<dbReference type="Pfam" id="PF02771">
    <property type="entry name" value="Acyl-CoA_dh_N"/>
    <property type="match status" value="1"/>
</dbReference>
<sequence length="397" mass="43150">MANSSNTVPLQALEPSLIEKVQRILPDIAGLASEAEQLRSVPPAGVALLRKIGFIRALVPARFGGGEVDFVEFLQALRLLSSACVSTGWFAGVVATHSHGISYYAEQAQAEIWSAGPDTIISSSFAPTGSARIVDGGYVVSGIWEFSSGSDHAEWVQLGFRVPNPDDPAKSETYLGLFPRRDCEIVDNWHTVGLKGTGSKRVVVADAFIPEYRCWGPGILQPSRAPGLHDHWLFRIPFIVTATNFVAVILGGADGAVAAYRDHLTSRKRAHTGQPRIDNPLAFVRLAESVLDIRAASALAESRWAAYVHQAKTGIAPAPDEQMQSRGDEAYAVRLVMRAVDRLMDASGGNAIRVERPIQRFWRDVHAAGGHAYFDLENKLIIVGRHLVGLEPDPFLF</sequence>
<dbReference type="GO" id="GO:0050660">
    <property type="term" value="F:flavin adenine dinucleotide binding"/>
    <property type="evidence" value="ECO:0007669"/>
    <property type="project" value="InterPro"/>
</dbReference>
<dbReference type="SUPFAM" id="SSF56645">
    <property type="entry name" value="Acyl-CoA dehydrogenase NM domain-like"/>
    <property type="match status" value="1"/>
</dbReference>
<dbReference type="PIRSF" id="PIRSF016578">
    <property type="entry name" value="HsaA"/>
    <property type="match status" value="1"/>
</dbReference>
<dbReference type="PANTHER" id="PTHR48083">
    <property type="entry name" value="MEDIUM-CHAIN SPECIFIC ACYL-COA DEHYDROGENASE, MITOCHONDRIAL-RELATED"/>
    <property type="match status" value="1"/>
</dbReference>
<dbReference type="Proteomes" id="UP000001989">
    <property type="component" value="Chromosome"/>
</dbReference>
<dbReference type="KEGG" id="swi:Swit_1536"/>
<dbReference type="PANTHER" id="PTHR48083:SF19">
    <property type="entry name" value="FLAVIN-DEPENDENT MONOOXYGENASE, OXYGENASE SUBUNIT HSAA"/>
    <property type="match status" value="1"/>
</dbReference>
<gene>
    <name evidence="5" type="ordered locus">Swit_1536</name>
</gene>
<dbReference type="Gene3D" id="1.10.540.10">
    <property type="entry name" value="Acyl-CoA dehydrogenase/oxidase, N-terminal domain"/>
    <property type="match status" value="1"/>
</dbReference>
<name>A0A9J9HAM9_RHIWR</name>
<evidence type="ECO:0000313" key="6">
    <source>
        <dbReference type="Proteomes" id="UP000001989"/>
    </source>
</evidence>
<dbReference type="InterPro" id="IPR013786">
    <property type="entry name" value="AcylCoA_DH/ox_N"/>
</dbReference>
<evidence type="ECO:0000259" key="3">
    <source>
        <dbReference type="Pfam" id="PF02771"/>
    </source>
</evidence>
<feature type="domain" description="Acyl-CoA dehydrogenase C-terminal" evidence="4">
    <location>
        <begin position="245"/>
        <end position="375"/>
    </location>
</feature>
<dbReference type="InterPro" id="IPR050741">
    <property type="entry name" value="Acyl-CoA_dehydrogenase"/>
</dbReference>
<evidence type="ECO:0000256" key="2">
    <source>
        <dbReference type="ARBA" id="ARBA00049661"/>
    </source>
</evidence>
<comment type="similarity">
    <text evidence="2">Belongs to the HpaH/HsaA monooxygenase family.</text>
</comment>
<evidence type="ECO:0000259" key="4">
    <source>
        <dbReference type="Pfam" id="PF08028"/>
    </source>
</evidence>
<dbReference type="InterPro" id="IPR046373">
    <property type="entry name" value="Acyl-CoA_Oxase/DH_mid-dom_sf"/>
</dbReference>
<organism evidence="5 6">
    <name type="scientific">Rhizorhabdus wittichii (strain DSM 6014 / CCUG 31198 / JCM 15750 / NBRC 105917 / EY 4224 / RW1)</name>
    <name type="common">Sphingomonas wittichii</name>
    <dbReference type="NCBI Taxonomy" id="392499"/>
    <lineage>
        <taxon>Bacteria</taxon>
        <taxon>Pseudomonadati</taxon>
        <taxon>Pseudomonadota</taxon>
        <taxon>Alphaproteobacteria</taxon>
        <taxon>Sphingomonadales</taxon>
        <taxon>Sphingomonadaceae</taxon>
        <taxon>Rhizorhabdus</taxon>
    </lineage>
</organism>
<dbReference type="AlphaFoldDB" id="A0A9J9HAM9"/>